<sequence length="65" mass="7078">MQPELSGELGSVDRFVVLTHQLKNSLALPIAPRAVRSSGLVLVGLAHPIRPLVRLPSSYLEDIIH</sequence>
<evidence type="ECO:0000313" key="2">
    <source>
        <dbReference type="Proteomes" id="UP000003653"/>
    </source>
</evidence>
<evidence type="ECO:0000313" key="1">
    <source>
        <dbReference type="EMBL" id="EFG74530.1"/>
    </source>
</evidence>
<keyword evidence="2" id="KW-1185">Reference proteome</keyword>
<name>D5PHF4_9MYCO</name>
<dbReference type="HOGENOM" id="CLU_2845156_0_0_11"/>
<comment type="caution">
    <text evidence="1">The sequence shown here is derived from an EMBL/GenBank/DDBJ whole genome shotgun (WGS) entry which is preliminary data.</text>
</comment>
<dbReference type="Proteomes" id="UP000003653">
    <property type="component" value="Unassembled WGS sequence"/>
</dbReference>
<organism evidence="1 2">
    <name type="scientific">Mycobacterium parascrofulaceum ATCC BAA-614</name>
    <dbReference type="NCBI Taxonomy" id="525368"/>
    <lineage>
        <taxon>Bacteria</taxon>
        <taxon>Bacillati</taxon>
        <taxon>Actinomycetota</taxon>
        <taxon>Actinomycetes</taxon>
        <taxon>Mycobacteriales</taxon>
        <taxon>Mycobacteriaceae</taxon>
        <taxon>Mycobacterium</taxon>
        <taxon>Mycobacterium simiae complex</taxon>
    </lineage>
</organism>
<dbReference type="EMBL" id="ADNV01000357">
    <property type="protein sequence ID" value="EFG74530.1"/>
    <property type="molecule type" value="Genomic_DNA"/>
</dbReference>
<reference evidence="1 2" key="1">
    <citation type="submission" date="2010-04" db="EMBL/GenBank/DDBJ databases">
        <authorList>
            <person name="Muzny D."/>
            <person name="Qin X."/>
            <person name="Deng J."/>
            <person name="Jiang H."/>
            <person name="Liu Y."/>
            <person name="Qu J."/>
            <person name="Song X.-Z."/>
            <person name="Zhang L."/>
            <person name="Thornton R."/>
            <person name="Coyle M."/>
            <person name="Francisco L."/>
            <person name="Jackson L."/>
            <person name="Javaid M."/>
            <person name="Korchina V."/>
            <person name="Kovar C."/>
            <person name="Mata R."/>
            <person name="Mathew T."/>
            <person name="Ngo R."/>
            <person name="Nguyen L."/>
            <person name="Nguyen N."/>
            <person name="Okwuonu G."/>
            <person name="Ongeri F."/>
            <person name="Pham C."/>
            <person name="Simmons D."/>
            <person name="Wilczek-Boney K."/>
            <person name="Hale W."/>
            <person name="Jakkamsetti A."/>
            <person name="Pham P."/>
            <person name="Ruth R."/>
            <person name="San Lucas F."/>
            <person name="Warren J."/>
            <person name="Zhang J."/>
            <person name="Zhao Z."/>
            <person name="Zhou C."/>
            <person name="Zhu D."/>
            <person name="Lee S."/>
            <person name="Bess C."/>
            <person name="Blankenburg K."/>
            <person name="Forbes L."/>
            <person name="Fu Q."/>
            <person name="Gubbala S."/>
            <person name="Hirani K."/>
            <person name="Jayaseelan J.C."/>
            <person name="Lara F."/>
            <person name="Munidasa M."/>
            <person name="Palculict T."/>
            <person name="Patil S."/>
            <person name="Pu L.-L."/>
            <person name="Saada N."/>
            <person name="Tang L."/>
            <person name="Weissenberger G."/>
            <person name="Zhu Y."/>
            <person name="Hemphill L."/>
            <person name="Shang Y."/>
            <person name="Youmans B."/>
            <person name="Ayvaz T."/>
            <person name="Ross M."/>
            <person name="Santibanez J."/>
            <person name="Aqrawi P."/>
            <person name="Gross S."/>
            <person name="Joshi V."/>
            <person name="Fowler G."/>
            <person name="Nazareth L."/>
            <person name="Reid J."/>
            <person name="Worley K."/>
            <person name="Petrosino J."/>
            <person name="Highlander S."/>
            <person name="Gibbs R."/>
        </authorList>
    </citation>
    <scope>NUCLEOTIDE SEQUENCE [LARGE SCALE GENOMIC DNA]</scope>
    <source>
        <strain evidence="1 2">ATCC BAA-614</strain>
    </source>
</reference>
<gene>
    <name evidence="1" type="ORF">HMPREF0591_5598</name>
</gene>
<dbReference type="AlphaFoldDB" id="D5PHF4"/>
<proteinExistence type="predicted"/>
<accession>D5PHF4</accession>
<protein>
    <submittedName>
        <fullName evidence="1">Uncharacterized protein</fullName>
    </submittedName>
</protein>